<dbReference type="KEGG" id="salk:FBQ74_04265"/>
<dbReference type="AlphaFoldDB" id="A0A5B7YB49"/>
<feature type="signal peptide" evidence="1">
    <location>
        <begin position="1"/>
        <end position="26"/>
    </location>
</feature>
<accession>A0A5B7YB49</accession>
<organism evidence="3 4">
    <name type="scientific">Salinimonas iocasae</name>
    <dbReference type="NCBI Taxonomy" id="2572577"/>
    <lineage>
        <taxon>Bacteria</taxon>
        <taxon>Pseudomonadati</taxon>
        <taxon>Pseudomonadota</taxon>
        <taxon>Gammaproteobacteria</taxon>
        <taxon>Alteromonadales</taxon>
        <taxon>Alteromonadaceae</taxon>
        <taxon>Alteromonas/Salinimonas group</taxon>
        <taxon>Salinimonas</taxon>
    </lineage>
</organism>
<reference evidence="3 4" key="1">
    <citation type="submission" date="2019-04" db="EMBL/GenBank/DDBJ databases">
        <title>Salinimonas iocasae sp. nov., a halophilic bacterium isolated from the outer tube casing of tubeworms in Okinawa Trough.</title>
        <authorList>
            <person name="Zhang H."/>
            <person name="Wang H."/>
            <person name="Li C."/>
        </authorList>
    </citation>
    <scope>NUCLEOTIDE SEQUENCE [LARGE SCALE GENOMIC DNA]</scope>
    <source>
        <strain evidence="3 4">KX18D6</strain>
    </source>
</reference>
<protein>
    <submittedName>
        <fullName evidence="3">DUF4426 domain-containing protein</fullName>
    </submittedName>
</protein>
<keyword evidence="1" id="KW-0732">Signal</keyword>
<feature type="domain" description="DUF4426" evidence="2">
    <location>
        <begin position="31"/>
        <end position="146"/>
    </location>
</feature>
<evidence type="ECO:0000313" key="3">
    <source>
        <dbReference type="EMBL" id="QCZ92738.1"/>
    </source>
</evidence>
<evidence type="ECO:0000313" key="4">
    <source>
        <dbReference type="Proteomes" id="UP000304912"/>
    </source>
</evidence>
<gene>
    <name evidence="3" type="ORF">FBQ74_04265</name>
</gene>
<name>A0A5B7YB49_9ALTE</name>
<evidence type="ECO:0000256" key="1">
    <source>
        <dbReference type="SAM" id="SignalP"/>
    </source>
</evidence>
<dbReference type="InterPro" id="IPR025218">
    <property type="entry name" value="DUF4426"/>
</dbReference>
<feature type="chain" id="PRO_5022736036" evidence="1">
    <location>
        <begin position="27"/>
        <end position="146"/>
    </location>
</feature>
<dbReference type="Gene3D" id="2.60.40.3340">
    <property type="entry name" value="Domain of unknown function DUF4426"/>
    <property type="match status" value="1"/>
</dbReference>
<sequence length="146" mass="16299">MKHGTIALPRLMLLLALLLTPWVSQAEQKVTLGQWDVHYIVVNTSFLTPDVASQYGIVRSKYSALVNVSVLNSESLEAQNVAASGTATNLLGNAQPLRFKKVTEGDAIYYLATFPFENADTYRFSIELQRGQTTRTLKFQQKLFAE</sequence>
<dbReference type="EMBL" id="CP039852">
    <property type="protein sequence ID" value="QCZ92738.1"/>
    <property type="molecule type" value="Genomic_DNA"/>
</dbReference>
<dbReference type="OrthoDB" id="8563353at2"/>
<keyword evidence="4" id="KW-1185">Reference proteome</keyword>
<proteinExistence type="predicted"/>
<evidence type="ECO:0000259" key="2">
    <source>
        <dbReference type="Pfam" id="PF14467"/>
    </source>
</evidence>
<dbReference type="Proteomes" id="UP000304912">
    <property type="component" value="Chromosome"/>
</dbReference>
<dbReference type="RefSeq" id="WP_139755487.1">
    <property type="nucleotide sequence ID" value="NZ_CP039852.1"/>
</dbReference>
<dbReference type="Pfam" id="PF14467">
    <property type="entry name" value="DUF4426"/>
    <property type="match status" value="1"/>
</dbReference>